<sequence>MTSCSACTIAGLVQPGSYSVLGYISMNCDTLGQAITKIAPFEKLVGDMGTTSFARAGTEVKISWYCQFPDLTVRRHMIDNQLTSDLSFARYLLDHKGDLRSGYCLSLNTPDLGPANIIPEHSSVAPWFTTEEDAILFSPQLLSHLVKQDQQLLSTLESTPIS</sequence>
<evidence type="ECO:0000313" key="2">
    <source>
        <dbReference type="EMBL" id="WDE08928.1"/>
    </source>
</evidence>
<accession>A0AAE9Z9D0</accession>
<dbReference type="InterPro" id="IPR032687">
    <property type="entry name" value="AraC-type_N"/>
</dbReference>
<dbReference type="RefSeq" id="WP_274038670.1">
    <property type="nucleotide sequence ID" value="NZ_CP059734.1"/>
</dbReference>
<evidence type="ECO:0000313" key="3">
    <source>
        <dbReference type="Proteomes" id="UP000032352"/>
    </source>
</evidence>
<proteinExistence type="predicted"/>
<evidence type="ECO:0000259" key="1">
    <source>
        <dbReference type="Pfam" id="PF12625"/>
    </source>
</evidence>
<dbReference type="AlphaFoldDB" id="A0AAE9Z9D0"/>
<gene>
    <name evidence="2" type="ORF">SG34_034160</name>
</gene>
<reference evidence="2 3" key="1">
    <citation type="journal article" date="2015" name="Genome Announc.">
        <title>Draft Genome Sequences of Marine Isolates of Thalassomonas viridans and Thalassomonas actiniarum.</title>
        <authorList>
            <person name="Olonade I."/>
            <person name="van Zyl L.J."/>
            <person name="Trindade M."/>
        </authorList>
    </citation>
    <scope>NUCLEOTIDE SEQUENCE [LARGE SCALE GENOMIC DNA]</scope>
    <source>
        <strain evidence="2 3">XOM25</strain>
    </source>
</reference>
<dbReference type="Pfam" id="PF12625">
    <property type="entry name" value="Arabinose_bd"/>
    <property type="match status" value="1"/>
</dbReference>
<organism evidence="2 3">
    <name type="scientific">Thalassomonas viridans</name>
    <dbReference type="NCBI Taxonomy" id="137584"/>
    <lineage>
        <taxon>Bacteria</taxon>
        <taxon>Pseudomonadati</taxon>
        <taxon>Pseudomonadota</taxon>
        <taxon>Gammaproteobacteria</taxon>
        <taxon>Alteromonadales</taxon>
        <taxon>Colwelliaceae</taxon>
        <taxon>Thalassomonas</taxon>
    </lineage>
</organism>
<dbReference type="Proteomes" id="UP000032352">
    <property type="component" value="Chromosome pTvir"/>
</dbReference>
<reference evidence="2 3" key="2">
    <citation type="journal article" date="2022" name="Mar. Drugs">
        <title>Bioassay-Guided Fractionation Leads to the Detection of Cholic Acid Generated by the Rare Thalassomonas sp.</title>
        <authorList>
            <person name="Pheiffer F."/>
            <person name="Schneider Y.K."/>
            <person name="Hansen E.H."/>
            <person name="Andersen J.H."/>
            <person name="Isaksson J."/>
            <person name="Busche T."/>
            <person name="R C."/>
            <person name="Kalinowski J."/>
            <person name="Zyl L.V."/>
            <person name="Trindade M."/>
        </authorList>
    </citation>
    <scope>NUCLEOTIDE SEQUENCE [LARGE SCALE GENOMIC DNA]</scope>
    <source>
        <strain evidence="2 3">XOM25</strain>
    </source>
</reference>
<dbReference type="KEGG" id="tvd:SG34_034160"/>
<dbReference type="EMBL" id="CP059734">
    <property type="protein sequence ID" value="WDE08928.1"/>
    <property type="molecule type" value="Genomic_DNA"/>
</dbReference>
<name>A0AAE9Z9D0_9GAMM</name>
<protein>
    <submittedName>
        <fullName evidence="2">AraC family transcriptional regulator ligand-binding domain-containing protein</fullName>
    </submittedName>
</protein>
<keyword evidence="3" id="KW-1185">Reference proteome</keyword>
<feature type="domain" description="HTH-type transcriptional regulator AraC-type N-terminal" evidence="1">
    <location>
        <begin position="10"/>
        <end position="143"/>
    </location>
</feature>